<protein>
    <submittedName>
        <fullName evidence="2">4-nitrophenyl phosphatase</fullName>
    </submittedName>
</protein>
<dbReference type="PANTHER" id="PTHR19288:SF90">
    <property type="entry name" value="OS08G0542600 PROTEIN"/>
    <property type="match status" value="1"/>
</dbReference>
<evidence type="ECO:0000256" key="1">
    <source>
        <dbReference type="SAM" id="MobiDB-lite"/>
    </source>
</evidence>
<name>A0A1H3BIB4_THIRO</name>
<dbReference type="GO" id="GO:0016791">
    <property type="term" value="F:phosphatase activity"/>
    <property type="evidence" value="ECO:0007669"/>
    <property type="project" value="TreeGrafter"/>
</dbReference>
<dbReference type="InterPro" id="IPR006357">
    <property type="entry name" value="HAD-SF_hydro_IIA"/>
</dbReference>
<dbReference type="GO" id="GO:0005737">
    <property type="term" value="C:cytoplasm"/>
    <property type="evidence" value="ECO:0007669"/>
    <property type="project" value="TreeGrafter"/>
</dbReference>
<dbReference type="STRING" id="1058.SAMN05421783_1256"/>
<reference evidence="3" key="1">
    <citation type="submission" date="2016-10" db="EMBL/GenBank/DDBJ databases">
        <authorList>
            <person name="Varghese N."/>
            <person name="Submissions S."/>
        </authorList>
    </citation>
    <scope>NUCLEOTIDE SEQUENCE [LARGE SCALE GENOMIC DNA]</scope>
    <source>
        <strain evidence="3">DSM 217</strain>
    </source>
</reference>
<dbReference type="InterPro" id="IPR023214">
    <property type="entry name" value="HAD_sf"/>
</dbReference>
<organism evidence="2 3">
    <name type="scientific">Thiocapsa roseopersicina</name>
    <dbReference type="NCBI Taxonomy" id="1058"/>
    <lineage>
        <taxon>Bacteria</taxon>
        <taxon>Pseudomonadati</taxon>
        <taxon>Pseudomonadota</taxon>
        <taxon>Gammaproteobacteria</taxon>
        <taxon>Chromatiales</taxon>
        <taxon>Chromatiaceae</taxon>
        <taxon>Thiocapsa</taxon>
    </lineage>
</organism>
<keyword evidence="3" id="KW-1185">Reference proteome</keyword>
<dbReference type="InterPro" id="IPR036412">
    <property type="entry name" value="HAD-like_sf"/>
</dbReference>
<sequence>MLLDGERALPGAAALLADLERDGCPWLVVTNAASRLPETLSRGFAAVGLAIPPERILTSGALLADPCVAGDLRGVRALVLGPEGSRRYAERAGAIVVPFEEDVDAEALIVADQQDLCWPDHLDLALSLLVRRLDAGAPLRLLLCNPDLMYPVRPGRVALTAGALAAMLEAVIRERWPERGIGFTRLGKPSRAIFDAACRRLGASRPVMLGDQLATDIAGVLGAGLDAVLVGTGLAPGNGAGGTAVRPTWVLPSLASGSSYPSSSLLSAADDPRRSARPHPGGG</sequence>
<dbReference type="SUPFAM" id="SSF56784">
    <property type="entry name" value="HAD-like"/>
    <property type="match status" value="1"/>
</dbReference>
<proteinExistence type="predicted"/>
<accession>A0A1H3BIB4</accession>
<dbReference type="Pfam" id="PF13242">
    <property type="entry name" value="Hydrolase_like"/>
    <property type="match status" value="1"/>
</dbReference>
<dbReference type="AlphaFoldDB" id="A0A1H3BIB4"/>
<dbReference type="Gene3D" id="3.40.50.1000">
    <property type="entry name" value="HAD superfamily/HAD-like"/>
    <property type="match status" value="2"/>
</dbReference>
<dbReference type="OrthoDB" id="9810449at2"/>
<evidence type="ECO:0000313" key="3">
    <source>
        <dbReference type="Proteomes" id="UP000198816"/>
    </source>
</evidence>
<dbReference type="EMBL" id="FNNZ01000025">
    <property type="protein sequence ID" value="SDX41657.1"/>
    <property type="molecule type" value="Genomic_DNA"/>
</dbReference>
<gene>
    <name evidence="2" type="ORF">SAMN05421783_1256</name>
</gene>
<dbReference type="PANTHER" id="PTHR19288">
    <property type="entry name" value="4-NITROPHENYLPHOSPHATASE-RELATED"/>
    <property type="match status" value="1"/>
</dbReference>
<evidence type="ECO:0000313" key="2">
    <source>
        <dbReference type="EMBL" id="SDX41657.1"/>
    </source>
</evidence>
<dbReference type="InterPro" id="IPR006439">
    <property type="entry name" value="HAD-SF_hydro_IA"/>
</dbReference>
<feature type="compositionally biased region" description="Low complexity" evidence="1">
    <location>
        <begin position="256"/>
        <end position="269"/>
    </location>
</feature>
<dbReference type="NCBIfam" id="TIGR01549">
    <property type="entry name" value="HAD-SF-IA-v1"/>
    <property type="match status" value="1"/>
</dbReference>
<dbReference type="Pfam" id="PF13344">
    <property type="entry name" value="Hydrolase_6"/>
    <property type="match status" value="1"/>
</dbReference>
<dbReference type="Proteomes" id="UP000198816">
    <property type="component" value="Unassembled WGS sequence"/>
</dbReference>
<feature type="region of interest" description="Disordered" evidence="1">
    <location>
        <begin position="256"/>
        <end position="283"/>
    </location>
</feature>